<keyword evidence="1" id="KW-0812">Transmembrane</keyword>
<keyword evidence="1" id="KW-0472">Membrane</keyword>
<reference evidence="2" key="1">
    <citation type="submission" date="2013-04" db="EMBL/GenBank/DDBJ databases">
        <authorList>
            <person name="Harkins D.M."/>
            <person name="Durkin A.S."/>
            <person name="Brinkac L.M."/>
            <person name="Haft D.H."/>
            <person name="Selengut J.D."/>
            <person name="Sanka R."/>
            <person name="DePew J."/>
            <person name="Purushe J."/>
            <person name="Galloway R.L."/>
            <person name="Vinetz J.M."/>
            <person name="Sutton G.G."/>
            <person name="Nierman W.C."/>
            <person name="Fouts D.E."/>
        </authorList>
    </citation>
    <scope>NUCLEOTIDE SEQUENCE [LARGE SCALE GENOMIC DNA]</scope>
    <source>
        <strain evidence="2">CDC</strain>
    </source>
</reference>
<evidence type="ECO:0000313" key="3">
    <source>
        <dbReference type="Proteomes" id="UP000013984"/>
    </source>
</evidence>
<gene>
    <name evidence="2" type="ORF">LEP1GSC195_0429</name>
</gene>
<sequence length="44" mass="5030">MEVEALPPMKRTSPGLTGIFWLFLLVSRGIWLFVCETLVSVKTY</sequence>
<protein>
    <submittedName>
        <fullName evidence="2">Uncharacterized protein</fullName>
    </submittedName>
</protein>
<accession>R9A8A0</accession>
<feature type="transmembrane region" description="Helical" evidence="1">
    <location>
        <begin position="20"/>
        <end position="41"/>
    </location>
</feature>
<evidence type="ECO:0000313" key="2">
    <source>
        <dbReference type="EMBL" id="EOQ98371.1"/>
    </source>
</evidence>
<keyword evidence="3" id="KW-1185">Reference proteome</keyword>
<dbReference type="STRING" id="1218599.LEP1GSC195_0429"/>
<proteinExistence type="predicted"/>
<comment type="caution">
    <text evidence="2">The sequence shown here is derived from an EMBL/GenBank/DDBJ whole genome shotgun (WGS) entry which is preliminary data.</text>
</comment>
<evidence type="ECO:0000256" key="1">
    <source>
        <dbReference type="SAM" id="Phobius"/>
    </source>
</evidence>
<dbReference type="Proteomes" id="UP000013984">
    <property type="component" value="Unassembled WGS sequence"/>
</dbReference>
<keyword evidence="1" id="KW-1133">Transmembrane helix</keyword>
<name>R9A8A0_9LEPT</name>
<dbReference type="AlphaFoldDB" id="R9A8A0"/>
<dbReference type="EMBL" id="AOGZ02000001">
    <property type="protein sequence ID" value="EOQ98371.1"/>
    <property type="molecule type" value="Genomic_DNA"/>
</dbReference>
<organism evidence="2 3">
    <name type="scientific">Leptospira wolbachii serovar Codice str. CDC</name>
    <dbReference type="NCBI Taxonomy" id="1218599"/>
    <lineage>
        <taxon>Bacteria</taxon>
        <taxon>Pseudomonadati</taxon>
        <taxon>Spirochaetota</taxon>
        <taxon>Spirochaetia</taxon>
        <taxon>Leptospirales</taxon>
        <taxon>Leptospiraceae</taxon>
        <taxon>Leptospira</taxon>
    </lineage>
</organism>